<proteinExistence type="predicted"/>
<feature type="compositionally biased region" description="Polar residues" evidence="1">
    <location>
        <begin position="340"/>
        <end position="355"/>
    </location>
</feature>
<evidence type="ECO:0000256" key="1">
    <source>
        <dbReference type="SAM" id="MobiDB-lite"/>
    </source>
</evidence>
<reference evidence="2" key="1">
    <citation type="journal article" date="2020" name="Stud. Mycol.">
        <title>101 Dothideomycetes genomes: a test case for predicting lifestyles and emergence of pathogens.</title>
        <authorList>
            <person name="Haridas S."/>
            <person name="Albert R."/>
            <person name="Binder M."/>
            <person name="Bloem J."/>
            <person name="Labutti K."/>
            <person name="Salamov A."/>
            <person name="Andreopoulos B."/>
            <person name="Baker S."/>
            <person name="Barry K."/>
            <person name="Bills G."/>
            <person name="Bluhm B."/>
            <person name="Cannon C."/>
            <person name="Castanera R."/>
            <person name="Culley D."/>
            <person name="Daum C."/>
            <person name="Ezra D."/>
            <person name="Gonzalez J."/>
            <person name="Henrissat B."/>
            <person name="Kuo A."/>
            <person name="Liang C."/>
            <person name="Lipzen A."/>
            <person name="Lutzoni F."/>
            <person name="Magnuson J."/>
            <person name="Mondo S."/>
            <person name="Nolan M."/>
            <person name="Ohm R."/>
            <person name="Pangilinan J."/>
            <person name="Park H.-J."/>
            <person name="Ramirez L."/>
            <person name="Alfaro M."/>
            <person name="Sun H."/>
            <person name="Tritt A."/>
            <person name="Yoshinaga Y."/>
            <person name="Zwiers L.-H."/>
            <person name="Turgeon B."/>
            <person name="Goodwin S."/>
            <person name="Spatafora J."/>
            <person name="Crous P."/>
            <person name="Grigoriev I."/>
        </authorList>
    </citation>
    <scope>NUCLEOTIDE SEQUENCE</scope>
    <source>
        <strain evidence="2">CBS 473.64</strain>
    </source>
</reference>
<dbReference type="EMBL" id="MU006806">
    <property type="protein sequence ID" value="KAF2635505.1"/>
    <property type="molecule type" value="Genomic_DNA"/>
</dbReference>
<keyword evidence="3" id="KW-1185">Reference proteome</keyword>
<protein>
    <submittedName>
        <fullName evidence="2">Uncharacterized protein</fullName>
    </submittedName>
</protein>
<organism evidence="2 3">
    <name type="scientific">Massarina eburnea CBS 473.64</name>
    <dbReference type="NCBI Taxonomy" id="1395130"/>
    <lineage>
        <taxon>Eukaryota</taxon>
        <taxon>Fungi</taxon>
        <taxon>Dikarya</taxon>
        <taxon>Ascomycota</taxon>
        <taxon>Pezizomycotina</taxon>
        <taxon>Dothideomycetes</taxon>
        <taxon>Pleosporomycetidae</taxon>
        <taxon>Pleosporales</taxon>
        <taxon>Massarineae</taxon>
        <taxon>Massarinaceae</taxon>
        <taxon>Massarina</taxon>
    </lineage>
</organism>
<dbReference type="AlphaFoldDB" id="A0A6A6RK10"/>
<evidence type="ECO:0000313" key="3">
    <source>
        <dbReference type="Proteomes" id="UP000799753"/>
    </source>
</evidence>
<sequence length="365" mass="41903">MDLTLFELPLNHPKVRSILKRPASTTPFVKALLNRERWAWRLFPKQPRPGTFLHLLFYARHNYAKVAAKEASIGRSWSQEWNEAESNKDGGRGGAFGGGSEVVCYDSKHDVHCGGFEMLNEGVDIDLEAHYTSVRSVNLSFFGTEAPPGAVAQFERQEKEVQQPRIQRSYQMPFYVDTPARTSMFENSVDLNNGQHPFATRLYHSNNSLPFHHAQYDGTQIATHAQMQNAQEWAEIYQYQPTETRRDQRTSELSHRIPSAAPQYGVLGELNVYGFSQPQEMGHYDQRSTFQMPPSQRFQGRYRGEHAIHHPNGVRAQPLRNEKVVRPSRQVQQNQFNIQTAGRRQQQRYGNSGSGNRVDPYAQIW</sequence>
<evidence type="ECO:0000313" key="2">
    <source>
        <dbReference type="EMBL" id="KAF2635505.1"/>
    </source>
</evidence>
<feature type="region of interest" description="Disordered" evidence="1">
    <location>
        <begin position="340"/>
        <end position="365"/>
    </location>
</feature>
<gene>
    <name evidence="2" type="ORF">P280DRAFT_523050</name>
</gene>
<name>A0A6A6RK10_9PLEO</name>
<dbReference type="Proteomes" id="UP000799753">
    <property type="component" value="Unassembled WGS sequence"/>
</dbReference>
<accession>A0A6A6RK10</accession>